<keyword evidence="5" id="KW-1185">Reference proteome</keyword>
<dbReference type="Pfam" id="PF00313">
    <property type="entry name" value="CSD"/>
    <property type="match status" value="1"/>
</dbReference>
<comment type="caution">
    <text evidence="4">The sequence shown here is derived from an EMBL/GenBank/DDBJ whole genome shotgun (WGS) entry which is preliminary data.</text>
</comment>
<feature type="domain" description="CSD" evidence="3">
    <location>
        <begin position="1"/>
        <end position="67"/>
    </location>
</feature>
<evidence type="ECO:0000313" key="5">
    <source>
        <dbReference type="Proteomes" id="UP000573327"/>
    </source>
</evidence>
<evidence type="ECO:0000256" key="1">
    <source>
        <dbReference type="ARBA" id="ARBA00004496"/>
    </source>
</evidence>
<dbReference type="GO" id="GO:0003676">
    <property type="term" value="F:nucleic acid binding"/>
    <property type="evidence" value="ECO:0007669"/>
    <property type="project" value="InterPro"/>
</dbReference>
<name>A0A7W7S8A3_9ACTN</name>
<dbReference type="EMBL" id="JACHJR010000001">
    <property type="protein sequence ID" value="MBB4945670.1"/>
    <property type="molecule type" value="Genomic_DNA"/>
</dbReference>
<gene>
    <name evidence="4" type="ORF">F4556_001205</name>
</gene>
<dbReference type="GO" id="GO:0005737">
    <property type="term" value="C:cytoplasm"/>
    <property type="evidence" value="ECO:0007669"/>
    <property type="project" value="UniProtKB-SubCell"/>
</dbReference>
<evidence type="ECO:0000256" key="2">
    <source>
        <dbReference type="ARBA" id="ARBA00022490"/>
    </source>
</evidence>
<dbReference type="RefSeq" id="WP_184912231.1">
    <property type="nucleotide sequence ID" value="NZ_JACHJR010000001.1"/>
</dbReference>
<dbReference type="AlphaFoldDB" id="A0A7W7S8A3"/>
<dbReference type="PIRSF" id="PIRSF002599">
    <property type="entry name" value="Cold_shock_A"/>
    <property type="match status" value="1"/>
</dbReference>
<dbReference type="InterPro" id="IPR012340">
    <property type="entry name" value="NA-bd_OB-fold"/>
</dbReference>
<keyword evidence="2" id="KW-0963">Cytoplasm</keyword>
<protein>
    <submittedName>
        <fullName evidence="4">CspA family cold shock protein</fullName>
    </submittedName>
</protein>
<comment type="subcellular location">
    <subcellularLocation>
        <location evidence="1">Cytoplasm</location>
    </subcellularLocation>
</comment>
<dbReference type="SMART" id="SM00357">
    <property type="entry name" value="CSP"/>
    <property type="match status" value="1"/>
</dbReference>
<dbReference type="InterPro" id="IPR002059">
    <property type="entry name" value="CSP_DNA-bd"/>
</dbReference>
<evidence type="ECO:0000259" key="3">
    <source>
        <dbReference type="PROSITE" id="PS51857"/>
    </source>
</evidence>
<dbReference type="SUPFAM" id="SSF50249">
    <property type="entry name" value="Nucleic acid-binding proteins"/>
    <property type="match status" value="1"/>
</dbReference>
<accession>A0A7W7S8A3</accession>
<dbReference type="PROSITE" id="PS51857">
    <property type="entry name" value="CSD_2"/>
    <property type="match status" value="1"/>
</dbReference>
<dbReference type="InterPro" id="IPR012156">
    <property type="entry name" value="Cold_shock_CspA"/>
</dbReference>
<reference evidence="4 5" key="1">
    <citation type="submission" date="2020-08" db="EMBL/GenBank/DDBJ databases">
        <title>Sequencing the genomes of 1000 actinobacteria strains.</title>
        <authorList>
            <person name="Klenk H.-P."/>
        </authorList>
    </citation>
    <scope>NUCLEOTIDE SEQUENCE [LARGE SCALE GENOMIC DNA]</scope>
    <source>
        <strain evidence="4 5">DSM 44786</strain>
    </source>
</reference>
<organism evidence="4 5">
    <name type="scientific">Kitasatospora gansuensis</name>
    <dbReference type="NCBI Taxonomy" id="258050"/>
    <lineage>
        <taxon>Bacteria</taxon>
        <taxon>Bacillati</taxon>
        <taxon>Actinomycetota</taxon>
        <taxon>Actinomycetes</taxon>
        <taxon>Kitasatosporales</taxon>
        <taxon>Streptomycetaceae</taxon>
        <taxon>Kitasatospora</taxon>
    </lineage>
</organism>
<dbReference type="Proteomes" id="UP000573327">
    <property type="component" value="Unassembled WGS sequence"/>
</dbReference>
<proteinExistence type="predicted"/>
<sequence length="69" mass="7451">MATGTVQTFHADHGYGTIAPDGGGPELTFYYDSILIEGVDRALPDGQKVEYEATVQEDRPVAEKVRPLG</sequence>
<evidence type="ECO:0000313" key="4">
    <source>
        <dbReference type="EMBL" id="MBB4945670.1"/>
    </source>
</evidence>
<dbReference type="Gene3D" id="2.40.50.140">
    <property type="entry name" value="Nucleic acid-binding proteins"/>
    <property type="match status" value="1"/>
</dbReference>
<dbReference type="InterPro" id="IPR011129">
    <property type="entry name" value="CSD"/>
</dbReference>